<protein>
    <submittedName>
        <fullName evidence="2">E4 protein</fullName>
    </submittedName>
</protein>
<feature type="compositionally biased region" description="Pro residues" evidence="1">
    <location>
        <begin position="1"/>
        <end position="10"/>
    </location>
</feature>
<sequence>MKIGPGPRPPSTARKVLEGDPKKPNRAPTPTRPPHPHLEYDVDDDDENQENQEPPTRPLSDEEQRGNWGPTLHQLLEKWDQDLKRLQDTVIRDLNGYRQRLGIH</sequence>
<feature type="region of interest" description="Disordered" evidence="1">
    <location>
        <begin position="1"/>
        <end position="72"/>
    </location>
</feature>
<organism evidence="2">
    <name type="scientific">Human papillomavirus</name>
    <dbReference type="NCBI Taxonomy" id="10566"/>
    <lineage>
        <taxon>Viruses</taxon>
        <taxon>Monodnaviria</taxon>
        <taxon>Shotokuvirae</taxon>
        <taxon>Cossaviricota</taxon>
        <taxon>Papovaviricetes</taxon>
        <taxon>Zurhausenvirales</taxon>
        <taxon>Papillomaviridae</taxon>
    </lineage>
</organism>
<reference evidence="2" key="1">
    <citation type="journal article" date="2018" name="Nat. Med.">
        <title>Expanded skin virome in DOCK8-deficient patients.</title>
        <authorList>
            <consortium name="NISC Comparative Sequencing Program"/>
            <person name="Tirosh O."/>
            <person name="Conlan S."/>
            <person name="Deming C."/>
            <person name="Lee-Lin S.Q."/>
            <person name="Huang X."/>
            <person name="Su H.C."/>
            <person name="Freeman A.F."/>
            <person name="Segre J.A."/>
            <person name="Kong H.H."/>
        </authorList>
    </citation>
    <scope>NUCLEOTIDE SEQUENCE</scope>
    <source>
        <strain evidence="2">HPV-mSK_039</strain>
    </source>
</reference>
<evidence type="ECO:0000313" key="2">
    <source>
        <dbReference type="EMBL" id="AYA93597.1"/>
    </source>
</evidence>
<evidence type="ECO:0000256" key="1">
    <source>
        <dbReference type="SAM" id="MobiDB-lite"/>
    </source>
</evidence>
<proteinExistence type="predicted"/>
<dbReference type="EMBL" id="MH777187">
    <property type="protein sequence ID" value="AYA93597.1"/>
    <property type="molecule type" value="Genomic_DNA"/>
</dbReference>
<feature type="compositionally biased region" description="Acidic residues" evidence="1">
    <location>
        <begin position="41"/>
        <end position="50"/>
    </location>
</feature>
<name>A0A385PI40_9PAPI</name>
<accession>A0A385PI40</accession>